<dbReference type="Pfam" id="PF00873">
    <property type="entry name" value="ACR_tran"/>
    <property type="match status" value="1"/>
</dbReference>
<keyword evidence="5 8" id="KW-0812">Transmembrane</keyword>
<dbReference type="OrthoDB" id="9758297at2"/>
<dbReference type="GO" id="GO:0042910">
    <property type="term" value="F:xenobiotic transmembrane transporter activity"/>
    <property type="evidence" value="ECO:0007669"/>
    <property type="project" value="TreeGrafter"/>
</dbReference>
<dbReference type="SUPFAM" id="SSF82714">
    <property type="entry name" value="Multidrug efflux transporter AcrB TolC docking domain, DN and DC subdomains"/>
    <property type="match status" value="2"/>
</dbReference>
<feature type="transmembrane region" description="Helical" evidence="8">
    <location>
        <begin position="920"/>
        <end position="940"/>
    </location>
</feature>
<feature type="transmembrane region" description="Helical" evidence="8">
    <location>
        <begin position="338"/>
        <end position="354"/>
    </location>
</feature>
<reference evidence="9 10" key="1">
    <citation type="submission" date="2019-09" db="EMBL/GenBank/DDBJ databases">
        <title>Whole-genome sequence of the purple sulfur bacterium Thiohalocapsa marina DSM 19078.</title>
        <authorList>
            <person name="Kyndt J.A."/>
            <person name="Meyer T.E."/>
        </authorList>
    </citation>
    <scope>NUCLEOTIDE SEQUENCE [LARGE SCALE GENOMIC DNA]</scope>
    <source>
        <strain evidence="9 10">DSM 19078</strain>
    </source>
</reference>
<feature type="transmembrane region" description="Helical" evidence="8">
    <location>
        <begin position="433"/>
        <end position="453"/>
    </location>
</feature>
<feature type="transmembrane region" description="Helical" evidence="8">
    <location>
        <begin position="387"/>
        <end position="412"/>
    </location>
</feature>
<feature type="transmembrane region" description="Helical" evidence="8">
    <location>
        <begin position="361"/>
        <end position="381"/>
    </location>
</feature>
<feature type="transmembrane region" description="Helical" evidence="8">
    <location>
        <begin position="528"/>
        <end position="547"/>
    </location>
</feature>
<evidence type="ECO:0000256" key="3">
    <source>
        <dbReference type="ARBA" id="ARBA00022448"/>
    </source>
</evidence>
<feature type="transmembrane region" description="Helical" evidence="8">
    <location>
        <begin position="961"/>
        <end position="980"/>
    </location>
</feature>
<evidence type="ECO:0000256" key="8">
    <source>
        <dbReference type="SAM" id="Phobius"/>
    </source>
</evidence>
<evidence type="ECO:0000313" key="10">
    <source>
        <dbReference type="Proteomes" id="UP000322981"/>
    </source>
</evidence>
<dbReference type="PANTHER" id="PTHR32063:SF68">
    <property type="entry name" value="PROBALE CATION EFFLUX SYSTEM PROTEIN"/>
    <property type="match status" value="1"/>
</dbReference>
<dbReference type="GO" id="GO:0008324">
    <property type="term" value="F:monoatomic cation transmembrane transporter activity"/>
    <property type="evidence" value="ECO:0007669"/>
    <property type="project" value="InterPro"/>
</dbReference>
<protein>
    <submittedName>
        <fullName evidence="9">Efflux RND transporter permease subunit</fullName>
    </submittedName>
</protein>
<evidence type="ECO:0000256" key="5">
    <source>
        <dbReference type="ARBA" id="ARBA00022692"/>
    </source>
</evidence>
<dbReference type="Gene3D" id="3.30.2090.10">
    <property type="entry name" value="Multidrug efflux transporter AcrB TolC docking domain, DN and DC subdomains"/>
    <property type="match status" value="2"/>
</dbReference>
<gene>
    <name evidence="9" type="ORF">F2Q65_07805</name>
</gene>
<feature type="transmembrane region" description="Helical" evidence="8">
    <location>
        <begin position="992"/>
        <end position="1015"/>
    </location>
</feature>
<comment type="similarity">
    <text evidence="2">Belongs to the resistance-nodulation-cell division (RND) (TC 2.A.6) family.</text>
</comment>
<keyword evidence="6 8" id="KW-1133">Transmembrane helix</keyword>
<dbReference type="InterPro" id="IPR027463">
    <property type="entry name" value="AcrB_DN_DC_subdom"/>
</dbReference>
<dbReference type="Gene3D" id="3.30.70.1320">
    <property type="entry name" value="Multidrug efflux transporter AcrB pore domain like"/>
    <property type="match status" value="1"/>
</dbReference>
<dbReference type="EMBL" id="VWXX01000008">
    <property type="protein sequence ID" value="KAA6185593.1"/>
    <property type="molecule type" value="Genomic_DNA"/>
</dbReference>
<comment type="caution">
    <text evidence="9">The sequence shown here is derived from an EMBL/GenBank/DDBJ whole genome shotgun (WGS) entry which is preliminary data.</text>
</comment>
<keyword evidence="3" id="KW-0813">Transport</keyword>
<accession>A0A5M8FL01</accession>
<dbReference type="InterPro" id="IPR004763">
    <property type="entry name" value="CusA-like"/>
</dbReference>
<dbReference type="GO" id="GO:0005886">
    <property type="term" value="C:plasma membrane"/>
    <property type="evidence" value="ECO:0007669"/>
    <property type="project" value="UniProtKB-SubCell"/>
</dbReference>
<dbReference type="Gene3D" id="1.20.1640.10">
    <property type="entry name" value="Multidrug efflux transporter AcrB transmembrane domain"/>
    <property type="match status" value="2"/>
</dbReference>
<feature type="transmembrane region" description="Helical" evidence="8">
    <location>
        <begin position="465"/>
        <end position="496"/>
    </location>
</feature>
<comment type="subcellular location">
    <subcellularLocation>
        <location evidence="1">Cell membrane</location>
        <topology evidence="1">Multi-pass membrane protein</topology>
    </subcellularLocation>
</comment>
<dbReference type="SUPFAM" id="SSF82693">
    <property type="entry name" value="Multidrug efflux transporter AcrB pore domain, PN1, PN2, PC1 and PC2 subdomains"/>
    <property type="match status" value="2"/>
</dbReference>
<dbReference type="SUPFAM" id="SSF82866">
    <property type="entry name" value="Multidrug efflux transporter AcrB transmembrane domain"/>
    <property type="match status" value="2"/>
</dbReference>
<sequence>MLARLIQFALTQRLLMLLAVVLLVGGGWNAFQQTPIDAFPDVSTTQVKVIVKAPGMTPEEVAARITSRIEVEMLGIPRQTMLRSVAKYALTDITVDFAEGTDIYWARQQVAERLNAIWADLPEGLEGGIAPMTTPLGEMFMFSIEGGDLTLAERRDLLDWTIRPALRSVPGVAEVNSLGGFVTTFEVVPDNVRMAARGIRFDVLHAAIAANNRNDGAGRLDAGEEVLLVRSEGAIQTLDDIGAIVVGGEPSQPIRVADVADVRLSALTRYGAVTRNGQGEAVEGLVLGLRGANARTLVKAVQAKLDALAPSLPEGVHIDVFYDRGVLVDKAVHTVSKALIEATVLVLVLLVVFLGDLRAALTVALILPLSALATFILMRQFGLSANLMSLGGLAIAIGMLVDAAVVVVENIVTQLGRGAAGGRLPRLHLIYRAAREVAVPVTSGIAIIIIVFLPLLTLQGLEGKLFVPVALTIVFALASSLLLSLTVIPVLASYLLGAGGGHHEPWLPRQLTRIYMPVLGWALRREPLVIGAALALLISAGAVYTQIGKSFMPTMDEGDLIVQLEKLPSINLAESIAIDQRVQRALLAEVPEIAAIIARTGSDELGLDPMGLNQTDSFLVLKPREQWRFATKDALIASIRQVLERFPGVDYAFTQPIEMRVSEMLTGVRGDLAVKIFGTDQDRLNQTAERVVAVLEGISGARDVYTPRNEGAQYLNLVIDPLEAGRLGIDADALAGLLRAQVEGITIGTVYLEGKRRPLVIRGAEEQRNSPARFTGLQLALADGRVVPLSNLVRVERIEGPVALTRERGNQMAVVIANVDGRDLVGFVEEARRLVSTEVDLPTGYWLEWGGQFENQQRAAARLALVVPIALGLIFLVLFSTFRSVSQAVLVLSNIPFALIGGVFGLAITGEYLSVPASVGFIALLGIAVLNGVVMVTYFNQLRALGRPMDEVVVEGARRRLRPVLMTANIAAFGLVPLLFSTGPGSEIQRPLAIVVIGGLVTATALTLILLPILYRRFGARDT</sequence>
<organism evidence="9 10">
    <name type="scientific">Thiohalocapsa marina</name>
    <dbReference type="NCBI Taxonomy" id="424902"/>
    <lineage>
        <taxon>Bacteria</taxon>
        <taxon>Pseudomonadati</taxon>
        <taxon>Pseudomonadota</taxon>
        <taxon>Gammaproteobacteria</taxon>
        <taxon>Chromatiales</taxon>
        <taxon>Chromatiaceae</taxon>
        <taxon>Thiohalocapsa</taxon>
    </lineage>
</organism>
<feature type="transmembrane region" description="Helical" evidence="8">
    <location>
        <begin position="863"/>
        <end position="882"/>
    </location>
</feature>
<dbReference type="NCBIfam" id="TIGR00914">
    <property type="entry name" value="2A0601"/>
    <property type="match status" value="1"/>
</dbReference>
<dbReference type="Proteomes" id="UP000322981">
    <property type="component" value="Unassembled WGS sequence"/>
</dbReference>
<feature type="transmembrane region" description="Helical" evidence="8">
    <location>
        <begin position="889"/>
        <end position="908"/>
    </location>
</feature>
<keyword evidence="7 8" id="KW-0472">Membrane</keyword>
<evidence type="ECO:0000256" key="7">
    <source>
        <dbReference type="ARBA" id="ARBA00023136"/>
    </source>
</evidence>
<keyword evidence="10" id="KW-1185">Reference proteome</keyword>
<evidence type="ECO:0000256" key="2">
    <source>
        <dbReference type="ARBA" id="ARBA00010942"/>
    </source>
</evidence>
<keyword evidence="4" id="KW-1003">Cell membrane</keyword>
<dbReference type="PRINTS" id="PR00702">
    <property type="entry name" value="ACRIFLAVINRP"/>
</dbReference>
<evidence type="ECO:0000256" key="1">
    <source>
        <dbReference type="ARBA" id="ARBA00004651"/>
    </source>
</evidence>
<dbReference type="InterPro" id="IPR001036">
    <property type="entry name" value="Acrflvin-R"/>
</dbReference>
<dbReference type="Gene3D" id="3.30.70.1430">
    <property type="entry name" value="Multidrug efflux transporter AcrB pore domain"/>
    <property type="match status" value="2"/>
</dbReference>
<dbReference type="RefSeq" id="WP_150092110.1">
    <property type="nucleotide sequence ID" value="NZ_JBFUOH010000136.1"/>
</dbReference>
<dbReference type="AlphaFoldDB" id="A0A5M8FL01"/>
<proteinExistence type="inferred from homology"/>
<dbReference type="PANTHER" id="PTHR32063">
    <property type="match status" value="1"/>
</dbReference>
<evidence type="ECO:0000313" key="9">
    <source>
        <dbReference type="EMBL" id="KAA6185593.1"/>
    </source>
</evidence>
<dbReference type="Gene3D" id="3.30.70.1440">
    <property type="entry name" value="Multidrug efflux transporter AcrB pore domain"/>
    <property type="match status" value="1"/>
</dbReference>
<name>A0A5M8FL01_9GAMM</name>
<evidence type="ECO:0000256" key="6">
    <source>
        <dbReference type="ARBA" id="ARBA00022989"/>
    </source>
</evidence>
<evidence type="ECO:0000256" key="4">
    <source>
        <dbReference type="ARBA" id="ARBA00022475"/>
    </source>
</evidence>